<dbReference type="EMBL" id="SACM01000002">
    <property type="protein sequence ID" value="RVT85992.1"/>
    <property type="molecule type" value="Genomic_DNA"/>
</dbReference>
<dbReference type="InterPro" id="IPR025500">
    <property type="entry name" value="DUF4390"/>
</dbReference>
<comment type="caution">
    <text evidence="2">The sequence shown here is derived from an EMBL/GenBank/DDBJ whole genome shotgun (WGS) entry which is preliminary data.</text>
</comment>
<keyword evidence="1" id="KW-0732">Signal</keyword>
<organism evidence="2 3">
    <name type="scientific">Inhella crocodyli</name>
    <dbReference type="NCBI Taxonomy" id="2499851"/>
    <lineage>
        <taxon>Bacteria</taxon>
        <taxon>Pseudomonadati</taxon>
        <taxon>Pseudomonadota</taxon>
        <taxon>Betaproteobacteria</taxon>
        <taxon>Burkholderiales</taxon>
        <taxon>Sphaerotilaceae</taxon>
        <taxon>Inhella</taxon>
    </lineage>
</organism>
<feature type="signal peptide" evidence="1">
    <location>
        <begin position="1"/>
        <end position="27"/>
    </location>
</feature>
<dbReference type="Proteomes" id="UP000288587">
    <property type="component" value="Unassembled WGS sequence"/>
</dbReference>
<feature type="chain" id="PRO_5019119862" evidence="1">
    <location>
        <begin position="28"/>
        <end position="190"/>
    </location>
</feature>
<evidence type="ECO:0000313" key="3">
    <source>
        <dbReference type="Proteomes" id="UP000288587"/>
    </source>
</evidence>
<sequence>MNPLLRRRSFAAALLCSPWLGAAWAQAVLDAPVQVQRDDRTLELAYNLKLELPRTLADALQRGVPLHFVVEARVRRVRWYWRDAVVAEGQRVWRLSYQPLTRQYRVAVSRGLSQSFDTLEDALAVVRRAGRWPLDLRDDPSLDAQYELDFSLRLDVSQLPGPVQIGLGTRAALEATQTRRLHPMELGLAS</sequence>
<dbReference type="OrthoDB" id="5298153at2"/>
<evidence type="ECO:0000256" key="1">
    <source>
        <dbReference type="SAM" id="SignalP"/>
    </source>
</evidence>
<dbReference type="Pfam" id="PF14334">
    <property type="entry name" value="DUF4390"/>
    <property type="match status" value="1"/>
</dbReference>
<reference evidence="2 3" key="1">
    <citation type="submission" date="2019-01" db="EMBL/GenBank/DDBJ databases">
        <authorList>
            <person name="Chen W.-M."/>
        </authorList>
    </citation>
    <scope>NUCLEOTIDE SEQUENCE [LARGE SCALE GENOMIC DNA]</scope>
    <source>
        <strain evidence="2 3">CCP-18</strain>
    </source>
</reference>
<name>A0A437LKP9_9BURK</name>
<gene>
    <name evidence="2" type="ORF">EOD73_08055</name>
</gene>
<proteinExistence type="predicted"/>
<evidence type="ECO:0000313" key="2">
    <source>
        <dbReference type="EMBL" id="RVT85992.1"/>
    </source>
</evidence>
<protein>
    <submittedName>
        <fullName evidence="2">DUF4390 domain-containing protein</fullName>
    </submittedName>
</protein>
<dbReference type="AlphaFoldDB" id="A0A437LKP9"/>
<accession>A0A437LKP9</accession>
<keyword evidence="3" id="KW-1185">Reference proteome</keyword>